<evidence type="ECO:0000256" key="3">
    <source>
        <dbReference type="ARBA" id="ARBA00022777"/>
    </source>
</evidence>
<organism evidence="7 8">
    <name type="scientific">Paramecium primaurelia</name>
    <dbReference type="NCBI Taxonomy" id="5886"/>
    <lineage>
        <taxon>Eukaryota</taxon>
        <taxon>Sar</taxon>
        <taxon>Alveolata</taxon>
        <taxon>Ciliophora</taxon>
        <taxon>Intramacronucleata</taxon>
        <taxon>Oligohymenophorea</taxon>
        <taxon>Peniculida</taxon>
        <taxon>Parameciidae</taxon>
        <taxon>Paramecium</taxon>
    </lineage>
</organism>
<dbReference type="GO" id="GO:0004674">
    <property type="term" value="F:protein serine/threonine kinase activity"/>
    <property type="evidence" value="ECO:0007669"/>
    <property type="project" value="InterPro"/>
</dbReference>
<dbReference type="InterPro" id="IPR017441">
    <property type="entry name" value="Protein_kinase_ATP_BS"/>
</dbReference>
<dbReference type="SMART" id="SM00220">
    <property type="entry name" value="S_TKc"/>
    <property type="match status" value="1"/>
</dbReference>
<evidence type="ECO:0000256" key="2">
    <source>
        <dbReference type="ARBA" id="ARBA00022741"/>
    </source>
</evidence>
<keyword evidence="3" id="KW-0418">Kinase</keyword>
<dbReference type="OMA" id="PWIANGQ"/>
<dbReference type="GO" id="GO:0000407">
    <property type="term" value="C:phagophore assembly site"/>
    <property type="evidence" value="ECO:0007669"/>
    <property type="project" value="TreeGrafter"/>
</dbReference>
<dbReference type="PROSITE" id="PS00107">
    <property type="entry name" value="PROTEIN_KINASE_ATP"/>
    <property type="match status" value="1"/>
</dbReference>
<evidence type="ECO:0000313" key="7">
    <source>
        <dbReference type="EMBL" id="CAD8109047.1"/>
    </source>
</evidence>
<keyword evidence="4 5" id="KW-0067">ATP-binding</keyword>
<dbReference type="Proteomes" id="UP000688137">
    <property type="component" value="Unassembled WGS sequence"/>
</dbReference>
<dbReference type="FunFam" id="3.30.200.20:FF:000042">
    <property type="entry name" value="Aurora kinase A"/>
    <property type="match status" value="1"/>
</dbReference>
<dbReference type="InterPro" id="IPR045269">
    <property type="entry name" value="Atg1-like"/>
</dbReference>
<dbReference type="GO" id="GO:0000045">
    <property type="term" value="P:autophagosome assembly"/>
    <property type="evidence" value="ECO:0007669"/>
    <property type="project" value="TreeGrafter"/>
</dbReference>
<keyword evidence="8" id="KW-1185">Reference proteome</keyword>
<dbReference type="EMBL" id="CAJJDM010000143">
    <property type="protein sequence ID" value="CAD8109047.1"/>
    <property type="molecule type" value="Genomic_DNA"/>
</dbReference>
<gene>
    <name evidence="7" type="ORF">PPRIM_AZ9-3.1.T1390058</name>
</gene>
<dbReference type="AlphaFoldDB" id="A0A8S1Q045"/>
<name>A0A8S1Q045_PARPR</name>
<dbReference type="FunFam" id="1.10.510.10:FF:000654">
    <property type="entry name" value="Protein kinase, putative"/>
    <property type="match status" value="1"/>
</dbReference>
<evidence type="ECO:0000259" key="6">
    <source>
        <dbReference type="PROSITE" id="PS50011"/>
    </source>
</evidence>
<feature type="binding site" evidence="5">
    <location>
        <position position="53"/>
    </location>
    <ligand>
        <name>ATP</name>
        <dbReference type="ChEBI" id="CHEBI:30616"/>
    </ligand>
</feature>
<dbReference type="InterPro" id="IPR008271">
    <property type="entry name" value="Ser/Thr_kinase_AS"/>
</dbReference>
<dbReference type="GO" id="GO:0010506">
    <property type="term" value="P:regulation of autophagy"/>
    <property type="evidence" value="ECO:0007669"/>
    <property type="project" value="InterPro"/>
</dbReference>
<evidence type="ECO:0000256" key="1">
    <source>
        <dbReference type="ARBA" id="ARBA00022679"/>
    </source>
</evidence>
<keyword evidence="2 5" id="KW-0547">Nucleotide-binding</keyword>
<dbReference type="GO" id="GO:0005776">
    <property type="term" value="C:autophagosome"/>
    <property type="evidence" value="ECO:0007669"/>
    <property type="project" value="TreeGrafter"/>
</dbReference>
<dbReference type="GO" id="GO:0005524">
    <property type="term" value="F:ATP binding"/>
    <property type="evidence" value="ECO:0007669"/>
    <property type="project" value="UniProtKB-UniRule"/>
</dbReference>
<accession>A0A8S1Q045</accession>
<sequence>MQSTYTQNQSSQDWKTKKVDNFVVVNMKLGKGQFGTVYRGHYKDDQTKQVAIKTIPMHVVQNSEQLQQHIKREISILTKIDHPNIVKLIHVTKTTSNLYMILEFCKDGDLAEYLNKKLDKRLSELEAVIFFKHVIKGFEILHQEKVIHRDIKPSNILLNDGVAKIADFGFARIIESEIDKMNLSRVGSPIYMAPQILEGTHFTSKCDIWSIGVMFYELLYGVTPWIANGQCELLEKITTQPLQFPEIPVRSQKVKNLLKRMLTVNEADRINWEDLFTNEIIVIDENQIHYNMQQMEKEKDRLMRSISLNKIYINQNLILGYMKDINKIEEEQSDAKLAGQQPVYNDIFQQYNAESEEAKTIQKLNTICKYERNLAFFYSFLIQGLFSMLQQKVMPISIELCFQLIFCISKNQLIKMEELYREISKSQNPEYEIYMRSQEFKQMCKHLQMDIDQAMKFFVEILRKCLSLQNQAKQIVLNEQPKEFYQQYLCILDNNLTLTDQFQQIYYGTVKLVLDKLTSETVELMKLKFYLNICLNPKVIFTDYNYDFSRFYEEIQYATIEDWKKALKKFN</sequence>
<feature type="domain" description="Protein kinase" evidence="6">
    <location>
        <begin position="23"/>
        <end position="281"/>
    </location>
</feature>
<dbReference type="PROSITE" id="PS00108">
    <property type="entry name" value="PROTEIN_KINASE_ST"/>
    <property type="match status" value="1"/>
</dbReference>
<protein>
    <recommendedName>
        <fullName evidence="6">Protein kinase domain-containing protein</fullName>
    </recommendedName>
</protein>
<dbReference type="InterPro" id="IPR000719">
    <property type="entry name" value="Prot_kinase_dom"/>
</dbReference>
<reference evidence="7" key="1">
    <citation type="submission" date="2021-01" db="EMBL/GenBank/DDBJ databases">
        <authorList>
            <consortium name="Genoscope - CEA"/>
            <person name="William W."/>
        </authorList>
    </citation>
    <scope>NUCLEOTIDE SEQUENCE</scope>
</reference>
<dbReference type="PANTHER" id="PTHR24348">
    <property type="entry name" value="SERINE/THREONINE-PROTEIN KINASE UNC-51-RELATED"/>
    <property type="match status" value="1"/>
</dbReference>
<proteinExistence type="predicted"/>
<dbReference type="GO" id="GO:0005829">
    <property type="term" value="C:cytosol"/>
    <property type="evidence" value="ECO:0007669"/>
    <property type="project" value="TreeGrafter"/>
</dbReference>
<dbReference type="Pfam" id="PF00069">
    <property type="entry name" value="Pkinase"/>
    <property type="match status" value="1"/>
</dbReference>
<dbReference type="GO" id="GO:0016020">
    <property type="term" value="C:membrane"/>
    <property type="evidence" value="ECO:0007669"/>
    <property type="project" value="TreeGrafter"/>
</dbReference>
<keyword evidence="1" id="KW-0808">Transferase</keyword>
<comment type="caution">
    <text evidence="7">The sequence shown here is derived from an EMBL/GenBank/DDBJ whole genome shotgun (WGS) entry which is preliminary data.</text>
</comment>
<dbReference type="PANTHER" id="PTHR24348:SF22">
    <property type="entry name" value="NON-SPECIFIC SERINE_THREONINE PROTEIN KINASE"/>
    <property type="match status" value="1"/>
</dbReference>
<evidence type="ECO:0000256" key="4">
    <source>
        <dbReference type="ARBA" id="ARBA00022840"/>
    </source>
</evidence>
<dbReference type="PROSITE" id="PS50011">
    <property type="entry name" value="PROTEIN_KINASE_DOM"/>
    <property type="match status" value="1"/>
</dbReference>
<evidence type="ECO:0000256" key="5">
    <source>
        <dbReference type="PROSITE-ProRule" id="PRU10141"/>
    </source>
</evidence>
<evidence type="ECO:0000313" key="8">
    <source>
        <dbReference type="Proteomes" id="UP000688137"/>
    </source>
</evidence>